<proteinExistence type="predicted"/>
<keyword evidence="2" id="KW-1185">Reference proteome</keyword>
<organism evidence="1 2">
    <name type="scientific">Dentipellis fragilis</name>
    <dbReference type="NCBI Taxonomy" id="205917"/>
    <lineage>
        <taxon>Eukaryota</taxon>
        <taxon>Fungi</taxon>
        <taxon>Dikarya</taxon>
        <taxon>Basidiomycota</taxon>
        <taxon>Agaricomycotina</taxon>
        <taxon>Agaricomycetes</taxon>
        <taxon>Russulales</taxon>
        <taxon>Hericiaceae</taxon>
        <taxon>Dentipellis</taxon>
    </lineage>
</organism>
<dbReference type="OrthoDB" id="3027638at2759"/>
<evidence type="ECO:0000313" key="1">
    <source>
        <dbReference type="EMBL" id="TFY70349.1"/>
    </source>
</evidence>
<comment type="caution">
    <text evidence="1">The sequence shown here is derived from an EMBL/GenBank/DDBJ whole genome shotgun (WGS) entry which is preliminary data.</text>
</comment>
<dbReference type="Gene3D" id="3.80.10.10">
    <property type="entry name" value="Ribonuclease Inhibitor"/>
    <property type="match status" value="1"/>
</dbReference>
<dbReference type="EMBL" id="SEOQ01000107">
    <property type="protein sequence ID" value="TFY70349.1"/>
    <property type="molecule type" value="Genomic_DNA"/>
</dbReference>
<dbReference type="InterPro" id="IPR032675">
    <property type="entry name" value="LRR_dom_sf"/>
</dbReference>
<gene>
    <name evidence="1" type="ORF">EVG20_g2660</name>
</gene>
<name>A0A4Y9ZAC6_9AGAM</name>
<dbReference type="SUPFAM" id="SSF52047">
    <property type="entry name" value="RNI-like"/>
    <property type="match status" value="1"/>
</dbReference>
<sequence length="815" mass="90829">MDAHLRHFSDPGFVLIEYWHRFFPHGLSSGASIVPYQVPDGLMVSTDGAVPVEAGRDLERDIARNGVWYGCNLTERYMRRRRRVYRFSPGLDPEAEGRTSLPYAHTVLTKLISFASRSPTPYGRGIWLYKHGSSSLDSICTPPCSIGDDTDTQRLIRTCYFRQLGGSGEALSAAMYAVMVFVKSQDATTFDILHLLECDTRCITIMDAEKILKFQLRKGETPSCSVHLTTTMTGEDPQNFGCSVHAYRYAETTPDGQDRDSDFNISAHFDGGSERYFSGFRIALVCKKSDEELVDLTVVDRDHDAASLNGQILPEDVSSTVSNSHSYSENQDRSPYVVVYEIINEHRGSYMLLDIDIRSPQLLDDKAYRVVYEHSHLCTSVCPSTSVMLSLKANRAFCTQIQQTESRDAAPYVPKPQVDIRTYGIRILPQSSSRQPFKHPPPEILCLIFSSSLYSGNEIDDHWQELLLSFGLVCRAWVHALDLLYEDFSDGNGGWPSPNLNCFAAALRLNPARASAIRRFSTLYFNHVPRPGETNEQASQSLIDILSAATLVQELKVADVVVDHKDMCMQALRGCTEVREFGIAKGYRSPGGGPQVYTPALSDVIQCMAHWPHLRALSISQFIAGHIDSGSSLSDKPDAVPYPRLEHLLLLAGEISGRELLCLTSSSLSSLKKVTFGGLTGLTHASLKEWLRAVSPTLEELEIGRCTIRRENDYEAFAIDAVIGEMDKLHNLSLHGDFYSGLVFTRKAKKPRSSITHRITLVGPPPDLFAEDFLGILEHTGWEGITLLHVDHEDPGLIERAQKVAEEHGIQLLIH</sequence>
<reference evidence="1 2" key="1">
    <citation type="submission" date="2019-02" db="EMBL/GenBank/DDBJ databases">
        <title>Genome sequencing of the rare red list fungi Dentipellis fragilis.</title>
        <authorList>
            <person name="Buettner E."/>
            <person name="Kellner H."/>
        </authorList>
    </citation>
    <scope>NUCLEOTIDE SEQUENCE [LARGE SCALE GENOMIC DNA]</scope>
    <source>
        <strain evidence="1 2">DSM 105465</strain>
    </source>
</reference>
<protein>
    <submittedName>
        <fullName evidence="1">Uncharacterized protein</fullName>
    </submittedName>
</protein>
<accession>A0A4Y9ZAC6</accession>
<dbReference type="AlphaFoldDB" id="A0A4Y9ZAC6"/>
<evidence type="ECO:0000313" key="2">
    <source>
        <dbReference type="Proteomes" id="UP000298327"/>
    </source>
</evidence>
<dbReference type="Proteomes" id="UP000298327">
    <property type="component" value="Unassembled WGS sequence"/>
</dbReference>